<evidence type="ECO:0000313" key="2">
    <source>
        <dbReference type="Proteomes" id="UP000199701"/>
    </source>
</evidence>
<reference evidence="1 2" key="1">
    <citation type="submission" date="2016-10" db="EMBL/GenBank/DDBJ databases">
        <authorList>
            <person name="de Groot N.N."/>
        </authorList>
    </citation>
    <scope>NUCLEOTIDE SEQUENCE [LARGE SCALE GENOMIC DNA]</scope>
    <source>
        <strain evidence="1 2">DSM 9179</strain>
    </source>
</reference>
<dbReference type="AlphaFoldDB" id="A0A1I0QKM8"/>
<dbReference type="Proteomes" id="UP000199701">
    <property type="component" value="Unassembled WGS sequence"/>
</dbReference>
<accession>A0A1I0QKM8</accession>
<dbReference type="EMBL" id="FOJI01000008">
    <property type="protein sequence ID" value="SEW27826.1"/>
    <property type="molecule type" value="Genomic_DNA"/>
</dbReference>
<protein>
    <submittedName>
        <fullName evidence="1">Uncharacterized protein</fullName>
    </submittedName>
</protein>
<proteinExistence type="predicted"/>
<sequence>MRKMEFTMSRPNLVKAGDRVEITEGKLPSSYYYTIEPAVAMSGNYTTIERLKSKSGVVKEIGETNRGYFVIAEFDEEEC</sequence>
<organism evidence="1 2">
    <name type="scientific">[Clostridium] fimetarium</name>
    <dbReference type="NCBI Taxonomy" id="99656"/>
    <lineage>
        <taxon>Bacteria</taxon>
        <taxon>Bacillati</taxon>
        <taxon>Bacillota</taxon>
        <taxon>Clostridia</taxon>
        <taxon>Lachnospirales</taxon>
        <taxon>Lachnospiraceae</taxon>
    </lineage>
</organism>
<gene>
    <name evidence="1" type="ORF">SAMN05421659_108112</name>
</gene>
<evidence type="ECO:0000313" key="1">
    <source>
        <dbReference type="EMBL" id="SEW27826.1"/>
    </source>
</evidence>
<keyword evidence="2" id="KW-1185">Reference proteome</keyword>
<name>A0A1I0QKM8_9FIRM</name>
<dbReference type="RefSeq" id="WP_170841381.1">
    <property type="nucleotide sequence ID" value="NZ_FOJI01000008.1"/>
</dbReference>
<dbReference type="STRING" id="99656.SAMN05421659_108112"/>